<comment type="caution">
    <text evidence="3">The sequence shown here is derived from an EMBL/GenBank/DDBJ whole genome shotgun (WGS) entry which is preliminary data.</text>
</comment>
<dbReference type="PANTHER" id="PTHR30373">
    <property type="entry name" value="UPF0603 PROTEIN YGCG"/>
    <property type="match status" value="1"/>
</dbReference>
<organism evidence="3 4">
    <name type="scientific">Methylobacterium marchantiae</name>
    <dbReference type="NCBI Taxonomy" id="600331"/>
    <lineage>
        <taxon>Bacteria</taxon>
        <taxon>Pseudomonadati</taxon>
        <taxon>Pseudomonadota</taxon>
        <taxon>Alphaproteobacteria</taxon>
        <taxon>Hyphomicrobiales</taxon>
        <taxon>Methylobacteriaceae</taxon>
        <taxon>Methylobacterium</taxon>
    </lineage>
</organism>
<keyword evidence="1" id="KW-1133">Transmembrane helix</keyword>
<protein>
    <submittedName>
        <fullName evidence="3">TPM domain-containing protein</fullName>
    </submittedName>
</protein>
<dbReference type="Gene3D" id="3.10.310.50">
    <property type="match status" value="1"/>
</dbReference>
<feature type="domain" description="TPM" evidence="2">
    <location>
        <begin position="74"/>
        <end position="178"/>
    </location>
</feature>
<feature type="transmembrane region" description="Helical" evidence="1">
    <location>
        <begin position="39"/>
        <end position="58"/>
    </location>
</feature>
<evidence type="ECO:0000313" key="4">
    <source>
        <dbReference type="Proteomes" id="UP001597176"/>
    </source>
</evidence>
<dbReference type="PANTHER" id="PTHR30373:SF8">
    <property type="entry name" value="BLL7265 PROTEIN"/>
    <property type="match status" value="1"/>
</dbReference>
<dbReference type="RefSeq" id="WP_238205414.1">
    <property type="nucleotide sequence ID" value="NZ_JBHTND010000008.1"/>
</dbReference>
<evidence type="ECO:0000259" key="2">
    <source>
        <dbReference type="Pfam" id="PF04536"/>
    </source>
</evidence>
<sequence length="203" mass="21061">MLTETGRTRIAQAIAAAETTTSAEIVVLVAARAGLYRSAALVPALALGLAIPWPLILFTQLSAAAIALTQAAIVLAALAAATHPGVRLALVPRAIRRARAHEAASREFVARGLAGTRRRTGILIYLAVAEGHAEIVADSGIASRVSPAAWSSTINALLSSLRRGEASEGLVAAVQTMGSILARELPRQPGDVDELPNRVIITE</sequence>
<dbReference type="Proteomes" id="UP001597176">
    <property type="component" value="Unassembled WGS sequence"/>
</dbReference>
<keyword evidence="1" id="KW-0472">Membrane</keyword>
<name>A0ABW3WWI6_9HYPH</name>
<reference evidence="4" key="1">
    <citation type="journal article" date="2019" name="Int. J. Syst. Evol. Microbiol.">
        <title>The Global Catalogue of Microorganisms (GCM) 10K type strain sequencing project: providing services to taxonomists for standard genome sequencing and annotation.</title>
        <authorList>
            <consortium name="The Broad Institute Genomics Platform"/>
            <consortium name="The Broad Institute Genome Sequencing Center for Infectious Disease"/>
            <person name="Wu L."/>
            <person name="Ma J."/>
        </authorList>
    </citation>
    <scope>NUCLEOTIDE SEQUENCE [LARGE SCALE GENOMIC DNA]</scope>
    <source>
        <strain evidence="4">CCUG 56108</strain>
    </source>
</reference>
<evidence type="ECO:0000313" key="3">
    <source>
        <dbReference type="EMBL" id="MFD1301527.1"/>
    </source>
</evidence>
<feature type="transmembrane region" description="Helical" evidence="1">
    <location>
        <begin position="64"/>
        <end position="90"/>
    </location>
</feature>
<keyword evidence="1" id="KW-0812">Transmembrane</keyword>
<keyword evidence="4" id="KW-1185">Reference proteome</keyword>
<dbReference type="InterPro" id="IPR007621">
    <property type="entry name" value="TPM_dom"/>
</dbReference>
<evidence type="ECO:0000256" key="1">
    <source>
        <dbReference type="SAM" id="Phobius"/>
    </source>
</evidence>
<accession>A0ABW3WWI6</accession>
<proteinExistence type="predicted"/>
<dbReference type="EMBL" id="JBHTND010000008">
    <property type="protein sequence ID" value="MFD1301527.1"/>
    <property type="molecule type" value="Genomic_DNA"/>
</dbReference>
<dbReference type="Pfam" id="PF04536">
    <property type="entry name" value="TPM_phosphatase"/>
    <property type="match status" value="1"/>
</dbReference>
<gene>
    <name evidence="3" type="ORF">ACFQ4G_08005</name>
</gene>